<dbReference type="Proteomes" id="UP000031599">
    <property type="component" value="Unassembled WGS sequence"/>
</dbReference>
<gene>
    <name evidence="1" type="ORF">DB30_07232</name>
</gene>
<name>A0A0C2D6T2_9BACT</name>
<reference evidence="1 2" key="1">
    <citation type="submission" date="2014-12" db="EMBL/GenBank/DDBJ databases">
        <title>Genome assembly of Enhygromyxa salina DSM 15201.</title>
        <authorList>
            <person name="Sharma G."/>
            <person name="Subramanian S."/>
        </authorList>
    </citation>
    <scope>NUCLEOTIDE SEQUENCE [LARGE SCALE GENOMIC DNA]</scope>
    <source>
        <strain evidence="1 2">DSM 15201</strain>
    </source>
</reference>
<evidence type="ECO:0000313" key="1">
    <source>
        <dbReference type="EMBL" id="KIG18896.1"/>
    </source>
</evidence>
<comment type="caution">
    <text evidence="1">The sequence shown here is derived from an EMBL/GenBank/DDBJ whole genome shotgun (WGS) entry which is preliminary data.</text>
</comment>
<dbReference type="AlphaFoldDB" id="A0A0C2D6T2"/>
<proteinExistence type="predicted"/>
<dbReference type="EMBL" id="JMCC02000008">
    <property type="protein sequence ID" value="KIG18896.1"/>
    <property type="molecule type" value="Genomic_DNA"/>
</dbReference>
<accession>A0A0C2D6T2</accession>
<protein>
    <submittedName>
        <fullName evidence="1">Uncharacterized protein</fullName>
    </submittedName>
</protein>
<organism evidence="1 2">
    <name type="scientific">Enhygromyxa salina</name>
    <dbReference type="NCBI Taxonomy" id="215803"/>
    <lineage>
        <taxon>Bacteria</taxon>
        <taxon>Pseudomonadati</taxon>
        <taxon>Myxococcota</taxon>
        <taxon>Polyangia</taxon>
        <taxon>Nannocystales</taxon>
        <taxon>Nannocystaceae</taxon>
        <taxon>Enhygromyxa</taxon>
    </lineage>
</organism>
<evidence type="ECO:0000313" key="2">
    <source>
        <dbReference type="Proteomes" id="UP000031599"/>
    </source>
</evidence>
<sequence length="82" mass="8721">MFVILLAACGTHSNAPAPDDREPPDPPQIDQHFCCNSVNSTGHGSGQGCVAINKENINTCAEILYCASNWTKNSDGDVKCLN</sequence>